<dbReference type="InterPro" id="IPR001315">
    <property type="entry name" value="CARD"/>
</dbReference>
<reference evidence="2" key="1">
    <citation type="submission" date="2008-10" db="EMBL/GenBank/DDBJ databases">
        <authorList>
            <consortium name="cGRASP (B.F. Koop &amp; W.S. Davidson)"/>
            <person name="Leong J."/>
            <person name="von Schalburg K."/>
            <person name="Cooper G."/>
            <person name="Moore R."/>
            <person name="Holt R."/>
            <person name="Davidson W.S."/>
            <person name="Koop B.F."/>
        </authorList>
    </citation>
    <scope>NUCLEOTIDE SEQUENCE</scope>
    <source>
        <tissue evidence="2">Thyroid</tissue>
    </source>
</reference>
<dbReference type="InterPro" id="IPR002398">
    <property type="entry name" value="Pept_C14"/>
</dbReference>
<gene>
    <name evidence="2" type="primary">CASP1</name>
</gene>
<dbReference type="Bgee" id="ENSSSAG00000010161">
    <property type="expression patterns" value="Expressed in head kidney and 24 other cell types or tissues"/>
</dbReference>
<dbReference type="GO" id="GO:0042981">
    <property type="term" value="P:regulation of apoptotic process"/>
    <property type="evidence" value="ECO:0007669"/>
    <property type="project" value="InterPro"/>
</dbReference>
<reference evidence="2" key="3">
    <citation type="submission" date="2010-08" db="EMBL/GenBank/DDBJ databases">
        <authorList>
            <consortium name="cGRASP (B.F. Koop &amp; W.S. Davidson)"/>
        </authorList>
    </citation>
    <scope>NUCLEOTIDE SEQUENCE</scope>
    <source>
        <tissue evidence="2">Thyroid</tissue>
    </source>
</reference>
<dbReference type="AlphaFoldDB" id="B5XB12"/>
<protein>
    <submittedName>
        <fullName evidence="2">Caspase-1</fullName>
    </submittedName>
</protein>
<dbReference type="GO" id="GO:0072557">
    <property type="term" value="C:IPAF inflammasome complex"/>
    <property type="evidence" value="ECO:0007669"/>
    <property type="project" value="TreeGrafter"/>
</dbReference>
<feature type="domain" description="CARD" evidence="1">
    <location>
        <begin position="1"/>
        <end position="91"/>
    </location>
</feature>
<dbReference type="EMBL" id="BT048231">
    <property type="protein sequence ID" value="ACI68032.1"/>
    <property type="molecule type" value="mRNA"/>
</dbReference>
<accession>B5XB12</accession>
<dbReference type="SMART" id="SM00114">
    <property type="entry name" value="CARD"/>
    <property type="match status" value="1"/>
</dbReference>
<dbReference type="GO" id="GO:0004197">
    <property type="term" value="F:cysteine-type endopeptidase activity"/>
    <property type="evidence" value="ECO:0007669"/>
    <property type="project" value="InterPro"/>
</dbReference>
<dbReference type="GO" id="GO:0072559">
    <property type="term" value="C:NLRP3 inflammasome complex"/>
    <property type="evidence" value="ECO:0007669"/>
    <property type="project" value="TreeGrafter"/>
</dbReference>
<evidence type="ECO:0000259" key="1">
    <source>
        <dbReference type="PROSITE" id="PS50209"/>
    </source>
</evidence>
<dbReference type="PANTHER" id="PTHR47901:SF3">
    <property type="entry name" value="CASPASE-1"/>
    <property type="match status" value="1"/>
</dbReference>
<dbReference type="GO" id="GO:0097169">
    <property type="term" value="C:AIM2 inflammasome complex"/>
    <property type="evidence" value="ECO:0007669"/>
    <property type="project" value="TreeGrafter"/>
</dbReference>
<proteinExistence type="evidence at transcript level"/>
<dbReference type="InterPro" id="IPR011029">
    <property type="entry name" value="DEATH-like_dom_sf"/>
</dbReference>
<dbReference type="GO" id="GO:0050727">
    <property type="term" value="P:regulation of inflammatory response"/>
    <property type="evidence" value="ECO:0007669"/>
    <property type="project" value="TreeGrafter"/>
</dbReference>
<dbReference type="GO" id="GO:0006508">
    <property type="term" value="P:proteolysis"/>
    <property type="evidence" value="ECO:0007669"/>
    <property type="project" value="InterPro"/>
</dbReference>
<dbReference type="SUPFAM" id="SSF47986">
    <property type="entry name" value="DEATH domain"/>
    <property type="match status" value="1"/>
</dbReference>
<dbReference type="Pfam" id="PF00619">
    <property type="entry name" value="CARD"/>
    <property type="match status" value="1"/>
</dbReference>
<sequence>MAAQQLRELRTKFIEKVSKTILHQLIDDLLEDMVLNDGEMEEIKDNNMPRADKARQLIDSVRRKGNTASERFLIRLQERDKNVYSELDPQV</sequence>
<dbReference type="Gene3D" id="1.10.533.10">
    <property type="entry name" value="Death Domain, Fas"/>
    <property type="match status" value="1"/>
</dbReference>
<dbReference type="CDD" id="cd08325">
    <property type="entry name" value="CARD_CASP1-like"/>
    <property type="match status" value="1"/>
</dbReference>
<evidence type="ECO:0000313" key="2">
    <source>
        <dbReference type="EMBL" id="ACI68032.1"/>
    </source>
</evidence>
<reference evidence="2" key="2">
    <citation type="journal article" date="2010" name="BMC Genomics">
        <title>Salmo salar and Esox lucius full-length cDNA sequences reveal changes in evolutionary pressures on a post-tetraploidization genome.</title>
        <authorList>
            <person name="Leong J.S."/>
            <person name="Jantzen S.G."/>
            <person name="von Schalburg K.R."/>
            <person name="Cooper G.A."/>
            <person name="Messmer A.M."/>
            <person name="Liao N.Y."/>
            <person name="Munro S."/>
            <person name="Moore R."/>
            <person name="Holt R.A."/>
            <person name="Jones S.J."/>
            <person name="Davidson W.S."/>
            <person name="Koop B.F."/>
        </authorList>
    </citation>
    <scope>NUCLEOTIDE SEQUENCE</scope>
    <source>
        <tissue evidence="2">Thyroid</tissue>
    </source>
</reference>
<dbReference type="PANTHER" id="PTHR47901">
    <property type="entry name" value="CASPASE RECRUITMENT DOMAIN-CONTAINING PROTEIN 18"/>
    <property type="match status" value="1"/>
</dbReference>
<name>B5XB12_SALSA</name>
<dbReference type="PROSITE" id="PS50209">
    <property type="entry name" value="CARD"/>
    <property type="match status" value="1"/>
</dbReference>
<organism evidence="2">
    <name type="scientific">Salmo salar</name>
    <name type="common">Atlantic salmon</name>
    <dbReference type="NCBI Taxonomy" id="8030"/>
    <lineage>
        <taxon>Eukaryota</taxon>
        <taxon>Metazoa</taxon>
        <taxon>Chordata</taxon>
        <taxon>Craniata</taxon>
        <taxon>Vertebrata</taxon>
        <taxon>Euteleostomi</taxon>
        <taxon>Actinopterygii</taxon>
        <taxon>Neopterygii</taxon>
        <taxon>Teleostei</taxon>
        <taxon>Protacanthopterygii</taxon>
        <taxon>Salmoniformes</taxon>
        <taxon>Salmonidae</taxon>
        <taxon>Salmoninae</taxon>
        <taxon>Salmo</taxon>
    </lineage>
</organism>